<evidence type="ECO:0000313" key="2">
    <source>
        <dbReference type="Proteomes" id="UP000001055"/>
    </source>
</evidence>
<reference evidence="2" key="1">
    <citation type="journal article" date="2007" name="Plant Cell">
        <title>Dothideomycete-plant interactions illuminated by genome sequencing and EST analysis of the wheat pathogen Stagonospora nodorum.</title>
        <authorList>
            <person name="Hane J.K."/>
            <person name="Lowe R.G."/>
            <person name="Solomon P.S."/>
            <person name="Tan K.C."/>
            <person name="Schoch C.L."/>
            <person name="Spatafora J.W."/>
            <person name="Crous P.W."/>
            <person name="Kodira C."/>
            <person name="Birren B.W."/>
            <person name="Galagan J.E."/>
            <person name="Torriani S.F."/>
            <person name="McDonald B.A."/>
            <person name="Oliver R.P."/>
        </authorList>
    </citation>
    <scope>NUCLEOTIDE SEQUENCE [LARGE SCALE GENOMIC DNA]</scope>
    <source>
        <strain evidence="2">SN15 / ATCC MYA-4574 / FGSC 10173</strain>
    </source>
</reference>
<dbReference type="EMBL" id="CH445346">
    <property type="protein sequence ID" value="EAT80285.1"/>
    <property type="molecule type" value="Genomic_DNA"/>
</dbReference>
<dbReference type="KEGG" id="pno:SNOG_12472"/>
<proteinExistence type="predicted"/>
<gene>
    <name evidence="1" type="ORF">SNOG_12472</name>
</gene>
<accession>Q0U6Z2</accession>
<dbReference type="RefSeq" id="XP_001802694.1">
    <property type="nucleotide sequence ID" value="XM_001802642.1"/>
</dbReference>
<organism evidence="1 2">
    <name type="scientific">Phaeosphaeria nodorum (strain SN15 / ATCC MYA-4574 / FGSC 10173)</name>
    <name type="common">Glume blotch fungus</name>
    <name type="synonym">Parastagonospora nodorum</name>
    <dbReference type="NCBI Taxonomy" id="321614"/>
    <lineage>
        <taxon>Eukaryota</taxon>
        <taxon>Fungi</taxon>
        <taxon>Dikarya</taxon>
        <taxon>Ascomycota</taxon>
        <taxon>Pezizomycotina</taxon>
        <taxon>Dothideomycetes</taxon>
        <taxon>Pleosporomycetidae</taxon>
        <taxon>Pleosporales</taxon>
        <taxon>Pleosporineae</taxon>
        <taxon>Phaeosphaeriaceae</taxon>
        <taxon>Parastagonospora</taxon>
    </lineage>
</organism>
<dbReference type="InParanoid" id="Q0U6Z2"/>
<name>Q0U6Z2_PHANO</name>
<evidence type="ECO:0000313" key="1">
    <source>
        <dbReference type="EMBL" id="EAT80285.1"/>
    </source>
</evidence>
<dbReference type="Proteomes" id="UP000001055">
    <property type="component" value="Unassembled WGS sequence"/>
</dbReference>
<protein>
    <submittedName>
        <fullName evidence="1">Uncharacterized protein</fullName>
    </submittedName>
</protein>
<sequence>MSGTNCQGFEFVSGEETNRENEICKSPTSEAYTLIKFTRSFDCYTSITYIKSIQSVPEVSVVHDRTTRHSPTQSPESRGSFTIYSTPIHVPDNTPNRSATHILYLFGTSQSHTRLSDSTKLAISRCEIHANATRYQYLK</sequence>
<dbReference type="GeneID" id="5979603"/>
<dbReference type="AlphaFoldDB" id="Q0U6Z2"/>